<dbReference type="AlphaFoldDB" id="A0AAW6FMJ1"/>
<reference evidence="1" key="1">
    <citation type="submission" date="2023-01" db="EMBL/GenBank/DDBJ databases">
        <title>Human gut microbiome strain richness.</title>
        <authorList>
            <person name="Chen-Liaw A."/>
        </authorList>
    </citation>
    <scope>NUCLEOTIDE SEQUENCE</scope>
    <source>
        <strain evidence="1">RTP21484st1_B7_RTP21484_190118</strain>
    </source>
</reference>
<evidence type="ECO:0000313" key="1">
    <source>
        <dbReference type="EMBL" id="MDB9224911.1"/>
    </source>
</evidence>
<proteinExistence type="predicted"/>
<organism evidence="1 2">
    <name type="scientific">Odoribacter splanchnicus</name>
    <dbReference type="NCBI Taxonomy" id="28118"/>
    <lineage>
        <taxon>Bacteria</taxon>
        <taxon>Pseudomonadati</taxon>
        <taxon>Bacteroidota</taxon>
        <taxon>Bacteroidia</taxon>
        <taxon>Bacteroidales</taxon>
        <taxon>Odoribacteraceae</taxon>
        <taxon>Odoribacter</taxon>
    </lineage>
</organism>
<protein>
    <recommendedName>
        <fullName evidence="3">Phage portal protein</fullName>
    </recommendedName>
</protein>
<sequence>MMDYVSVLEVSSDVSAIINEATSADLFDKEPTQPVTVKGSSRGYVQWGYENNLPQLIRDKVYVSDVMSPNMLFNILTCYGRGVNYTRKDGSPVEEDEITTFFKRNRLIPLMWEAITDIKFWNFAVLVLILDKEGNKVVQLVHKEAMYIRLETCNPATGRIEHVLYANWEDQESAEHPEVIELLDMRDPWGDMMVRLGRLPGADGRMLKTSVRKFAFLVRIPTPGNKYYPFAYWMSTLRSGWYDLSVMVPKVKKAHMKSGMKIRYQVEIDKEFWTYLFQSEQITDPEKQKERRNKEIQNIKEFLSGLESGDKVWFSGYYIDPNKVEHRLVRINIIDTKKEGGDWIEDAEEAANFLCYAQGVHPHLNGATPGKNKGSQSGSDKRELFTMKQAIEKPVRDLLLEPLVLVADVNGWDIRFDIPDIMLTTLDQGTDAKEVSQNKEEKDDTAE</sequence>
<dbReference type="EMBL" id="JAQMRD010000034">
    <property type="protein sequence ID" value="MDB9224911.1"/>
    <property type="molecule type" value="Genomic_DNA"/>
</dbReference>
<comment type="caution">
    <text evidence="1">The sequence shown here is derived from an EMBL/GenBank/DDBJ whole genome shotgun (WGS) entry which is preliminary data.</text>
</comment>
<gene>
    <name evidence="1" type="ORF">PN645_18205</name>
</gene>
<evidence type="ECO:0008006" key="3">
    <source>
        <dbReference type="Google" id="ProtNLM"/>
    </source>
</evidence>
<dbReference type="RefSeq" id="WP_195203668.1">
    <property type="nucleotide sequence ID" value="NZ_JADMUD010000015.1"/>
</dbReference>
<accession>A0AAW6FMJ1</accession>
<evidence type="ECO:0000313" key="2">
    <source>
        <dbReference type="Proteomes" id="UP001212263"/>
    </source>
</evidence>
<name>A0AAW6FMJ1_9BACT</name>
<dbReference type="Proteomes" id="UP001212263">
    <property type="component" value="Unassembled WGS sequence"/>
</dbReference>